<organism evidence="1 2">
    <name type="scientific">Oldenlandia corymbosa var. corymbosa</name>
    <dbReference type="NCBI Taxonomy" id="529605"/>
    <lineage>
        <taxon>Eukaryota</taxon>
        <taxon>Viridiplantae</taxon>
        <taxon>Streptophyta</taxon>
        <taxon>Embryophyta</taxon>
        <taxon>Tracheophyta</taxon>
        <taxon>Spermatophyta</taxon>
        <taxon>Magnoliopsida</taxon>
        <taxon>eudicotyledons</taxon>
        <taxon>Gunneridae</taxon>
        <taxon>Pentapetalae</taxon>
        <taxon>asterids</taxon>
        <taxon>lamiids</taxon>
        <taxon>Gentianales</taxon>
        <taxon>Rubiaceae</taxon>
        <taxon>Rubioideae</taxon>
        <taxon>Spermacoceae</taxon>
        <taxon>Hedyotis-Oldenlandia complex</taxon>
        <taxon>Oldenlandia</taxon>
    </lineage>
</organism>
<keyword evidence="2" id="KW-1185">Reference proteome</keyword>
<accession>A0AAV1BZS6</accession>
<sequence>MAIMTEEVEEKTMENDHLSNDNVVASGGGGGGDHIFSDLSSLSCSIDLSSFSVHEGAEEHCMTTSPAVEQSPMTTMMDPIIVASGGGGGGDHIFSDLSSLSCSIDLSCLSVHAGAEEYCMTTSPAVEQPPMTTMMDPIIDWDSFWNQPFDLDTPSISYSNNYQTLCLDDFGIDYYWSPLPGFMQVQ</sequence>
<evidence type="ECO:0000313" key="1">
    <source>
        <dbReference type="EMBL" id="CAI9088889.1"/>
    </source>
</evidence>
<name>A0AAV1BZS6_OLDCO</name>
<gene>
    <name evidence="1" type="ORF">OLC1_LOCUS1354</name>
</gene>
<reference evidence="1" key="1">
    <citation type="submission" date="2023-03" db="EMBL/GenBank/DDBJ databases">
        <authorList>
            <person name="Julca I."/>
        </authorList>
    </citation>
    <scope>NUCLEOTIDE SEQUENCE</scope>
</reference>
<dbReference type="Proteomes" id="UP001161247">
    <property type="component" value="Chromosome 1"/>
</dbReference>
<dbReference type="EMBL" id="OX459118">
    <property type="protein sequence ID" value="CAI9088889.1"/>
    <property type="molecule type" value="Genomic_DNA"/>
</dbReference>
<proteinExistence type="predicted"/>
<dbReference type="AlphaFoldDB" id="A0AAV1BZS6"/>
<protein>
    <submittedName>
        <fullName evidence="1">OLC1v1023340C1</fullName>
    </submittedName>
</protein>
<evidence type="ECO:0000313" key="2">
    <source>
        <dbReference type="Proteomes" id="UP001161247"/>
    </source>
</evidence>